<dbReference type="AlphaFoldDB" id="A0A2H0U829"/>
<dbReference type="InterPro" id="IPR045060">
    <property type="entry name" value="Phe-tRNA-ligase_IIc_bsu"/>
</dbReference>
<evidence type="ECO:0000256" key="7">
    <source>
        <dbReference type="ARBA" id="ARBA00022842"/>
    </source>
</evidence>
<evidence type="ECO:0000256" key="8">
    <source>
        <dbReference type="ARBA" id="ARBA00022917"/>
    </source>
</evidence>
<dbReference type="InterPro" id="IPR005121">
    <property type="entry name" value="Fdx_antiC-bd"/>
</dbReference>
<dbReference type="InterPro" id="IPR041616">
    <property type="entry name" value="PheRS_beta_core"/>
</dbReference>
<keyword evidence="7" id="KW-0460">Magnesium</keyword>
<evidence type="ECO:0000256" key="1">
    <source>
        <dbReference type="ARBA" id="ARBA00001946"/>
    </source>
</evidence>
<dbReference type="InterPro" id="IPR045864">
    <property type="entry name" value="aa-tRNA-synth_II/BPL/LPL"/>
</dbReference>
<feature type="domain" description="FDX-ACB" evidence="10">
    <location>
        <begin position="541"/>
        <end position="629"/>
    </location>
</feature>
<keyword evidence="6" id="KW-0067">ATP-binding</keyword>
<evidence type="ECO:0000313" key="12">
    <source>
        <dbReference type="EMBL" id="PIR82568.1"/>
    </source>
</evidence>
<dbReference type="SMART" id="SM00896">
    <property type="entry name" value="FDX-ACB"/>
    <property type="match status" value="1"/>
</dbReference>
<dbReference type="PROSITE" id="PS51483">
    <property type="entry name" value="B5"/>
    <property type="match status" value="1"/>
</dbReference>
<evidence type="ECO:0000313" key="13">
    <source>
        <dbReference type="Proteomes" id="UP000231379"/>
    </source>
</evidence>
<dbReference type="GO" id="GO:0009328">
    <property type="term" value="C:phenylalanine-tRNA ligase complex"/>
    <property type="evidence" value="ECO:0007669"/>
    <property type="project" value="TreeGrafter"/>
</dbReference>
<evidence type="ECO:0000256" key="4">
    <source>
        <dbReference type="ARBA" id="ARBA00022723"/>
    </source>
</evidence>
<organism evidence="12 13">
    <name type="scientific">Candidatus Kaiserbacteria bacterium CG10_big_fil_rev_8_21_14_0_10_59_10</name>
    <dbReference type="NCBI Taxonomy" id="1974612"/>
    <lineage>
        <taxon>Bacteria</taxon>
        <taxon>Candidatus Kaiseribacteriota</taxon>
    </lineage>
</organism>
<comment type="cofactor">
    <cofactor evidence="1">
        <name>Mg(2+)</name>
        <dbReference type="ChEBI" id="CHEBI:18420"/>
    </cofactor>
</comment>
<name>A0A2H0U829_9BACT</name>
<dbReference type="SUPFAM" id="SSF46955">
    <property type="entry name" value="Putative DNA-binding domain"/>
    <property type="match status" value="2"/>
</dbReference>
<keyword evidence="3" id="KW-0436">Ligase</keyword>
<evidence type="ECO:0000256" key="6">
    <source>
        <dbReference type="ARBA" id="ARBA00022840"/>
    </source>
</evidence>
<dbReference type="Pfam" id="PF03484">
    <property type="entry name" value="B5"/>
    <property type="match status" value="1"/>
</dbReference>
<evidence type="ECO:0000259" key="11">
    <source>
        <dbReference type="PROSITE" id="PS51483"/>
    </source>
</evidence>
<dbReference type="InterPro" id="IPR009061">
    <property type="entry name" value="DNA-bd_dom_put_sf"/>
</dbReference>
<evidence type="ECO:0000256" key="3">
    <source>
        <dbReference type="ARBA" id="ARBA00022598"/>
    </source>
</evidence>
<gene>
    <name evidence="12" type="ORF">COU20_01595</name>
</gene>
<dbReference type="PANTHER" id="PTHR10947">
    <property type="entry name" value="PHENYLALANYL-TRNA SYNTHETASE BETA CHAIN AND LEUCINE-RICH REPEAT-CONTAINING PROTEIN 47"/>
    <property type="match status" value="1"/>
</dbReference>
<keyword evidence="8" id="KW-0648">Protein biosynthesis</keyword>
<comment type="caution">
    <text evidence="12">The sequence shown here is derived from an EMBL/GenBank/DDBJ whole genome shotgun (WGS) entry which is preliminary data.</text>
</comment>
<dbReference type="GO" id="GO:0005524">
    <property type="term" value="F:ATP binding"/>
    <property type="evidence" value="ECO:0007669"/>
    <property type="project" value="UniProtKB-KW"/>
</dbReference>
<dbReference type="InterPro" id="IPR020825">
    <property type="entry name" value="Phe-tRNA_synthase-like_B3/B4"/>
</dbReference>
<dbReference type="InterPro" id="IPR005147">
    <property type="entry name" value="tRNA_synthase_B5-dom"/>
</dbReference>
<dbReference type="Gene3D" id="3.30.56.10">
    <property type="match status" value="2"/>
</dbReference>
<accession>A0A2H0U829</accession>
<evidence type="ECO:0000256" key="2">
    <source>
        <dbReference type="ARBA" id="ARBA00012814"/>
    </source>
</evidence>
<evidence type="ECO:0000256" key="5">
    <source>
        <dbReference type="ARBA" id="ARBA00022741"/>
    </source>
</evidence>
<protein>
    <recommendedName>
        <fullName evidence="2">phenylalanine--tRNA ligase</fullName>
        <ecNumber evidence="2">6.1.1.20</ecNumber>
    </recommendedName>
</protein>
<dbReference type="GO" id="GO:0000287">
    <property type="term" value="F:magnesium ion binding"/>
    <property type="evidence" value="ECO:0007669"/>
    <property type="project" value="InterPro"/>
</dbReference>
<dbReference type="PROSITE" id="PS51447">
    <property type="entry name" value="FDX_ACB"/>
    <property type="match status" value="1"/>
</dbReference>
<dbReference type="SUPFAM" id="SSF56037">
    <property type="entry name" value="PheT/TilS domain"/>
    <property type="match status" value="1"/>
</dbReference>
<dbReference type="Pfam" id="PF03147">
    <property type="entry name" value="FDX-ACB"/>
    <property type="match status" value="1"/>
</dbReference>
<dbReference type="GO" id="GO:0006432">
    <property type="term" value="P:phenylalanyl-tRNA aminoacylation"/>
    <property type="evidence" value="ECO:0007669"/>
    <property type="project" value="InterPro"/>
</dbReference>
<dbReference type="SMART" id="SM00873">
    <property type="entry name" value="B3_4"/>
    <property type="match status" value="1"/>
</dbReference>
<keyword evidence="4" id="KW-0479">Metal-binding</keyword>
<evidence type="ECO:0000259" key="10">
    <source>
        <dbReference type="PROSITE" id="PS51447"/>
    </source>
</evidence>
<dbReference type="Proteomes" id="UP000231379">
    <property type="component" value="Unassembled WGS sequence"/>
</dbReference>
<keyword evidence="9" id="KW-0030">Aminoacyl-tRNA synthetase</keyword>
<dbReference type="SUPFAM" id="SSF55681">
    <property type="entry name" value="Class II aaRS and biotin synthetases"/>
    <property type="match status" value="1"/>
</dbReference>
<dbReference type="InterPro" id="IPR036690">
    <property type="entry name" value="Fdx_antiC-bd_sf"/>
</dbReference>
<dbReference type="Gene3D" id="3.30.930.10">
    <property type="entry name" value="Bira Bifunctional Protein, Domain 2"/>
    <property type="match status" value="1"/>
</dbReference>
<dbReference type="Gene3D" id="3.30.70.380">
    <property type="entry name" value="Ferrodoxin-fold anticodon-binding domain"/>
    <property type="match status" value="1"/>
</dbReference>
<dbReference type="SUPFAM" id="SSF54991">
    <property type="entry name" value="Anticodon-binding domain of PheRS"/>
    <property type="match status" value="1"/>
</dbReference>
<dbReference type="InterPro" id="IPR005146">
    <property type="entry name" value="B3/B4_tRNA-bd"/>
</dbReference>
<dbReference type="GO" id="GO:0004826">
    <property type="term" value="F:phenylalanine-tRNA ligase activity"/>
    <property type="evidence" value="ECO:0007669"/>
    <property type="project" value="UniProtKB-EC"/>
</dbReference>
<evidence type="ECO:0000256" key="9">
    <source>
        <dbReference type="ARBA" id="ARBA00023146"/>
    </source>
</evidence>
<dbReference type="Pfam" id="PF17759">
    <property type="entry name" value="tRNA_synthFbeta"/>
    <property type="match status" value="1"/>
</dbReference>
<dbReference type="EMBL" id="PFBM01000011">
    <property type="protein sequence ID" value="PIR82568.1"/>
    <property type="molecule type" value="Genomic_DNA"/>
</dbReference>
<proteinExistence type="predicted"/>
<dbReference type="Gene3D" id="3.50.40.10">
    <property type="entry name" value="Phenylalanyl-trna Synthetase, Chain B, domain 3"/>
    <property type="match status" value="1"/>
</dbReference>
<keyword evidence="5" id="KW-0547">Nucleotide-binding</keyword>
<dbReference type="SMART" id="SM00874">
    <property type="entry name" value="B5"/>
    <property type="match status" value="1"/>
</dbReference>
<dbReference type="PANTHER" id="PTHR10947:SF0">
    <property type="entry name" value="PHENYLALANINE--TRNA LIGASE BETA SUBUNIT"/>
    <property type="match status" value="1"/>
</dbReference>
<feature type="domain" description="B5" evidence="11">
    <location>
        <begin position="295"/>
        <end position="370"/>
    </location>
</feature>
<reference evidence="13" key="1">
    <citation type="submission" date="2017-09" db="EMBL/GenBank/DDBJ databases">
        <title>Depth-based differentiation of microbial function through sediment-hosted aquifers and enrichment of novel symbionts in the deep terrestrial subsurface.</title>
        <authorList>
            <person name="Probst A.J."/>
            <person name="Ladd B."/>
            <person name="Jarett J.K."/>
            <person name="Geller-Mcgrath D.E."/>
            <person name="Sieber C.M.K."/>
            <person name="Emerson J.B."/>
            <person name="Anantharaman K."/>
            <person name="Thomas B.C."/>
            <person name="Malmstrom R."/>
            <person name="Stieglmeier M."/>
            <person name="Klingl A."/>
            <person name="Woyke T."/>
            <person name="Ryan C.M."/>
            <person name="Banfield J.F."/>
        </authorList>
    </citation>
    <scope>NUCLEOTIDE SEQUENCE [LARGE SCALE GENOMIC DNA]</scope>
</reference>
<dbReference type="GO" id="GO:0003723">
    <property type="term" value="F:RNA binding"/>
    <property type="evidence" value="ECO:0007669"/>
    <property type="project" value="InterPro"/>
</dbReference>
<dbReference type="EC" id="6.1.1.20" evidence="2"/>
<sequence>MNISRAWLQTYFKAELPAAERLAEALTFHAFEIDGIEGHGGDSVLDVKVTPNRGHDALSHRTIAKELAAILGLPLLKDPLADVALLEPRTDAVRISLEDPRLSPRYIAGLITGVKIGPSPEWLRARLKAIGQRSINNVVDAVNYVMFDLGQPLHAFDAGKLSARGGGRALSVRRALPGENMRSLDGVEYALTDSMLVVADENANAAVAIAGIKGGEATGVGEDTTAIVLESANFNGVTVRRAAQALKLRTDASSRFEQGLSPELAAHGMRAAAGLILETAGGEVQGFADAYPSPQPAARVTLSLEKANALLGTALSKDDVARALERHALSFTTDGDTLDVAVPPERLDLMISEDLVEEVARTIGYEAVPASALPPSPQEPSIHARFAYAERAREALLARGYSEVYTSVFRSEGMRAVLNKVDSDRPFLRSSIREGLTEALQKNWLVKETVGLRSVHLFELGAVWGAKDERMHLAIGSLGGGMEAQEALREVCDELGARIPKGDAKEGVVEVDFDALIEGLPAPDRYSELPASTAERYEPFSRYPYIVRDIAMWIPDSASAEDIERLIREHGGELVRRVDLFDHFEKEGKTSLAFRIIFQSFDRTLYDEDANQRMRAITAALGSAGCAIR</sequence>
<dbReference type="Pfam" id="PF03483">
    <property type="entry name" value="B3_4"/>
    <property type="match status" value="1"/>
</dbReference>